<protein>
    <submittedName>
        <fullName evidence="3">(spotted green pufferfish) hypothetical protein</fullName>
    </submittedName>
</protein>
<dbReference type="GO" id="GO:0045955">
    <property type="term" value="P:negative regulation of calcium ion-dependent exocytosis"/>
    <property type="evidence" value="ECO:0007669"/>
    <property type="project" value="TreeGrafter"/>
</dbReference>
<evidence type="ECO:0000313" key="3">
    <source>
        <dbReference type="EMBL" id="CAG07725.1"/>
    </source>
</evidence>
<feature type="compositionally biased region" description="Gly residues" evidence="1">
    <location>
        <begin position="434"/>
        <end position="443"/>
    </location>
</feature>
<feature type="region of interest" description="Disordered" evidence="1">
    <location>
        <begin position="242"/>
        <end position="317"/>
    </location>
</feature>
<reference evidence="3" key="2">
    <citation type="submission" date="2004-02" db="EMBL/GenBank/DDBJ databases">
        <authorList>
            <consortium name="Genoscope"/>
            <consortium name="Whitehead Institute Centre for Genome Research"/>
        </authorList>
    </citation>
    <scope>NUCLEOTIDE SEQUENCE</scope>
</reference>
<gene>
    <name evidence="3" type="ORF">GSTENG00028501001</name>
</gene>
<feature type="compositionally biased region" description="Basic residues" evidence="1">
    <location>
        <begin position="298"/>
        <end position="312"/>
    </location>
</feature>
<sequence length="584" mass="61720">VENYVLLLVLLSVFAGGTLVLLSLLLLFCHRCCMGGRRYSRCEDAPATRTQVLGLSAFVFQTNGGDSLPFRASDDLEKTNTTYAEDSQPNQGRGGVGTHPNTSPGAQAGLHPFPPSEITFHLDESDALSAASCRDGESERFVSAGYTGRRVSFNESALYEKEKATQGDKVRRYTLTEGDFHHLKKARLTHLHLPPAPCDLKILTIMECDSAGSSTHNVSEATPPNLPVTIYQPSERRVLDWAGPGLSGGLPGDTRHSTVLEPGPGQAALTPKRRSQTRAAHRVPPPVRWRPSATEERRRRRREAGLRRRGRPRSCISSPNCGAMPVWRGRGPTSRDGSLTAATGLLAWTLKWQRHKQYSDPGAGAGGRYSPSLERQRFTPLRRGDSAGYPLDTRYHSTLSRIASAADEEASEGAACEEAAQESLEDDGRASQGDAGGSAGTSGGARRRGSGLRSAQPPGSERPGGAGGPPGPEARQQEQQQQPGRAARGVSGAGAGPGGQAGGVGGGEALRTACGARERWSSCGCPPRPRLASVPVKGSTSSSVSDLPAVDDGPVMSSGAVPIPLPVRTELVSSSMSIRPPSPL</sequence>
<feature type="compositionally biased region" description="Low complexity" evidence="1">
    <location>
        <begin position="451"/>
        <end position="461"/>
    </location>
</feature>
<feature type="compositionally biased region" description="Basic residues" evidence="1">
    <location>
        <begin position="271"/>
        <end position="281"/>
    </location>
</feature>
<dbReference type="InterPro" id="IPR037658">
    <property type="entry name" value="CBARP"/>
</dbReference>
<dbReference type="GO" id="GO:0030141">
    <property type="term" value="C:secretory granule"/>
    <property type="evidence" value="ECO:0007669"/>
    <property type="project" value="TreeGrafter"/>
</dbReference>
<dbReference type="EMBL" id="CAAE01014992">
    <property type="protein sequence ID" value="CAG07725.1"/>
    <property type="molecule type" value="Genomic_DNA"/>
</dbReference>
<dbReference type="AlphaFoldDB" id="Q4RV57"/>
<proteinExistence type="predicted"/>
<evidence type="ECO:0000256" key="1">
    <source>
        <dbReference type="SAM" id="MobiDB-lite"/>
    </source>
</evidence>
<feature type="region of interest" description="Disordered" evidence="1">
    <location>
        <begin position="404"/>
        <end position="561"/>
    </location>
</feature>
<feature type="compositionally biased region" description="Basic and acidic residues" evidence="1">
    <location>
        <begin position="374"/>
        <end position="385"/>
    </location>
</feature>
<keyword evidence="2" id="KW-0472">Membrane</keyword>
<feature type="non-terminal residue" evidence="3">
    <location>
        <position position="1"/>
    </location>
</feature>
<dbReference type="OrthoDB" id="6247020at2759"/>
<name>Q4RV57_TETNG</name>
<keyword evidence="2" id="KW-0812">Transmembrane</keyword>
<keyword evidence="2" id="KW-1133">Transmembrane helix</keyword>
<dbReference type="KEGG" id="tng:GSTEN00028501G001"/>
<organism evidence="3">
    <name type="scientific">Tetraodon nigroviridis</name>
    <name type="common">Spotted green pufferfish</name>
    <name type="synonym">Chelonodon nigroviridis</name>
    <dbReference type="NCBI Taxonomy" id="99883"/>
    <lineage>
        <taxon>Eukaryota</taxon>
        <taxon>Metazoa</taxon>
        <taxon>Chordata</taxon>
        <taxon>Craniata</taxon>
        <taxon>Vertebrata</taxon>
        <taxon>Euteleostomi</taxon>
        <taxon>Actinopterygii</taxon>
        <taxon>Neopterygii</taxon>
        <taxon>Teleostei</taxon>
        <taxon>Neoteleostei</taxon>
        <taxon>Acanthomorphata</taxon>
        <taxon>Eupercaria</taxon>
        <taxon>Tetraodontiformes</taxon>
        <taxon>Tetradontoidea</taxon>
        <taxon>Tetraodontidae</taxon>
        <taxon>Tetraodon</taxon>
    </lineage>
</organism>
<feature type="compositionally biased region" description="Gly residues" evidence="1">
    <location>
        <begin position="491"/>
        <end position="508"/>
    </location>
</feature>
<feature type="compositionally biased region" description="Polar residues" evidence="1">
    <location>
        <begin position="82"/>
        <end position="91"/>
    </location>
</feature>
<feature type="compositionally biased region" description="Low complexity" evidence="1">
    <location>
        <begin position="473"/>
        <end position="490"/>
    </location>
</feature>
<feature type="region of interest" description="Disordered" evidence="1">
    <location>
        <begin position="359"/>
        <end position="392"/>
    </location>
</feature>
<comment type="caution">
    <text evidence="3">The sequence shown here is derived from an EMBL/GenBank/DDBJ whole genome shotgun (WGS) entry which is preliminary data.</text>
</comment>
<feature type="region of interest" description="Disordered" evidence="1">
    <location>
        <begin position="82"/>
        <end position="114"/>
    </location>
</feature>
<feature type="transmembrane region" description="Helical" evidence="2">
    <location>
        <begin position="6"/>
        <end position="29"/>
    </location>
</feature>
<dbReference type="GO" id="GO:0044325">
    <property type="term" value="F:transmembrane transporter binding"/>
    <property type="evidence" value="ECO:0007669"/>
    <property type="project" value="InterPro"/>
</dbReference>
<dbReference type="PANTHER" id="PTHR28597">
    <property type="entry name" value="VOLTAGE-DEPENDENT CALCIUM CHANNEL BETA SUBUNIT-ASSOCIATED REGULATORY PROTEIN"/>
    <property type="match status" value="1"/>
</dbReference>
<evidence type="ECO:0000256" key="2">
    <source>
        <dbReference type="SAM" id="Phobius"/>
    </source>
</evidence>
<reference evidence="3" key="1">
    <citation type="journal article" date="2004" name="Nature">
        <title>Genome duplication in the teleost fish Tetraodon nigroviridis reveals the early vertebrate proto-karyotype.</title>
        <authorList>
            <person name="Jaillon O."/>
            <person name="Aury J.-M."/>
            <person name="Brunet F."/>
            <person name="Petit J.-L."/>
            <person name="Stange-Thomann N."/>
            <person name="Mauceli E."/>
            <person name="Bouneau L."/>
            <person name="Fischer C."/>
            <person name="Ozouf-Costaz C."/>
            <person name="Bernot A."/>
            <person name="Nicaud S."/>
            <person name="Jaffe D."/>
            <person name="Fisher S."/>
            <person name="Lutfalla G."/>
            <person name="Dossat C."/>
            <person name="Segurens B."/>
            <person name="Dasilva C."/>
            <person name="Salanoubat M."/>
            <person name="Levy M."/>
            <person name="Boudet N."/>
            <person name="Castellano S."/>
            <person name="Anthouard V."/>
            <person name="Jubin C."/>
            <person name="Castelli V."/>
            <person name="Katinka M."/>
            <person name="Vacherie B."/>
            <person name="Biemont C."/>
            <person name="Skalli Z."/>
            <person name="Cattolico L."/>
            <person name="Poulain J."/>
            <person name="De Berardinis V."/>
            <person name="Cruaud C."/>
            <person name="Duprat S."/>
            <person name="Brottier P."/>
            <person name="Coutanceau J.-P."/>
            <person name="Gouzy J."/>
            <person name="Parra G."/>
            <person name="Lardier G."/>
            <person name="Chapple C."/>
            <person name="McKernan K.J."/>
            <person name="McEwan P."/>
            <person name="Bosak S."/>
            <person name="Kellis M."/>
            <person name="Volff J.-N."/>
            <person name="Guigo R."/>
            <person name="Zody M.C."/>
            <person name="Mesirov J."/>
            <person name="Lindblad-Toh K."/>
            <person name="Birren B."/>
            <person name="Nusbaum C."/>
            <person name="Kahn D."/>
            <person name="Robinson-Rechavi M."/>
            <person name="Laudet V."/>
            <person name="Schachter V."/>
            <person name="Quetier F."/>
            <person name="Saurin W."/>
            <person name="Scarpelli C."/>
            <person name="Wincker P."/>
            <person name="Lander E.S."/>
            <person name="Weissenbach J."/>
            <person name="Roest Crollius H."/>
        </authorList>
    </citation>
    <scope>NUCLEOTIDE SEQUENCE [LARGE SCALE GENOMIC DNA]</scope>
</reference>
<dbReference type="PANTHER" id="PTHR28597:SF3">
    <property type="entry name" value="VOLTAGE-DEPENDENT CALCIUM CHANNEL BETA SUBUNIT-ASSOCIATED REGULATORY PROTEIN-LIKE"/>
    <property type="match status" value="1"/>
</dbReference>
<dbReference type="GO" id="GO:0005886">
    <property type="term" value="C:plasma membrane"/>
    <property type="evidence" value="ECO:0007669"/>
    <property type="project" value="TreeGrafter"/>
</dbReference>
<accession>Q4RV57</accession>